<dbReference type="SUPFAM" id="SSF51126">
    <property type="entry name" value="Pectin lyase-like"/>
    <property type="match status" value="1"/>
</dbReference>
<dbReference type="Proteomes" id="UP000664654">
    <property type="component" value="Unassembled WGS sequence"/>
</dbReference>
<proteinExistence type="predicted"/>
<dbReference type="InterPro" id="IPR012334">
    <property type="entry name" value="Pectin_lyas_fold"/>
</dbReference>
<dbReference type="Pfam" id="PF14592">
    <property type="entry name" value="Chondroitinas_B"/>
    <property type="match status" value="1"/>
</dbReference>
<organism evidence="1 2">
    <name type="scientific">Bowmanella dokdonensis</name>
    <dbReference type="NCBI Taxonomy" id="751969"/>
    <lineage>
        <taxon>Bacteria</taxon>
        <taxon>Pseudomonadati</taxon>
        <taxon>Pseudomonadota</taxon>
        <taxon>Gammaproteobacteria</taxon>
        <taxon>Alteromonadales</taxon>
        <taxon>Alteromonadaceae</taxon>
        <taxon>Bowmanella</taxon>
    </lineage>
</organism>
<dbReference type="InterPro" id="IPR039513">
    <property type="entry name" value="PL-6"/>
</dbReference>
<accession>A0A939DS20</accession>
<dbReference type="Gene3D" id="2.160.20.10">
    <property type="entry name" value="Single-stranded right-handed beta-helix, Pectin lyase-like"/>
    <property type="match status" value="1"/>
</dbReference>
<evidence type="ECO:0000313" key="1">
    <source>
        <dbReference type="EMBL" id="MBN7827307.1"/>
    </source>
</evidence>
<sequence>MNLTAQWGVRKSLFNTAQAIIRQFPSPSPVQFDRDLSEVGARTDYNPLPVADLAMHEIVHIESESELLSALRKARPGQLLLLRRGTYRLNQHRIETGAAGTASQPIILAAGKLGDVEIHLQSTEGFYIDKSYWKIVNLTLRGTCHEQTQCDHAVHLAGNADYVALENNRFIDFNAHLKSNGKPVGQTLQFPDNVLIRHNDFLNQSIRQGGSPASPIDVVGGDNWHISDNFVADFSRMVHGRPSTVYGIYLKGGGRNGRLENNLINCAWRLPHQSSLDSRIGLSLGNGGTDPAFCQSPECAYEHSGGVISNNLILNCSNDVAIYLNKAEDTLVSNNVLLNTLGLDARFSATTVVAEYNQMHGRIKTRDGATIDAQNNRYLPLNGSLE</sequence>
<protein>
    <submittedName>
        <fullName evidence="1">Right-handed parallel beta-helix repeat-containing protein</fullName>
    </submittedName>
</protein>
<evidence type="ECO:0000313" key="2">
    <source>
        <dbReference type="Proteomes" id="UP000664654"/>
    </source>
</evidence>
<name>A0A939DS20_9ALTE</name>
<reference evidence="1" key="1">
    <citation type="submission" date="2021-03" db="EMBL/GenBank/DDBJ databases">
        <title>novel species isolated from a fishpond in China.</title>
        <authorList>
            <person name="Lu H."/>
            <person name="Cai Z."/>
        </authorList>
    </citation>
    <scope>NUCLEOTIDE SEQUENCE</scope>
    <source>
        <strain evidence="1">JCM 30855</strain>
    </source>
</reference>
<gene>
    <name evidence="1" type="ORF">J0A66_18890</name>
</gene>
<comment type="caution">
    <text evidence="1">The sequence shown here is derived from an EMBL/GenBank/DDBJ whole genome shotgun (WGS) entry which is preliminary data.</text>
</comment>
<keyword evidence="2" id="KW-1185">Reference proteome</keyword>
<dbReference type="EMBL" id="JAFKCV010000016">
    <property type="protein sequence ID" value="MBN7827307.1"/>
    <property type="molecule type" value="Genomic_DNA"/>
</dbReference>
<dbReference type="InterPro" id="IPR011050">
    <property type="entry name" value="Pectin_lyase_fold/virulence"/>
</dbReference>
<dbReference type="AlphaFoldDB" id="A0A939DS20"/>
<dbReference type="RefSeq" id="WP_206575418.1">
    <property type="nucleotide sequence ID" value="NZ_JAFKCV010000016.1"/>
</dbReference>